<evidence type="ECO:0000313" key="10">
    <source>
        <dbReference type="Proteomes" id="UP001219933"/>
    </source>
</evidence>
<evidence type="ECO:0000256" key="1">
    <source>
        <dbReference type="ARBA" id="ARBA00004477"/>
    </source>
</evidence>
<dbReference type="EMBL" id="CP119881">
    <property type="protein sequence ID" value="WFD36418.1"/>
    <property type="molecule type" value="Genomic_DNA"/>
</dbReference>
<protein>
    <recommendedName>
        <fullName evidence="3">Signal peptidase complex subunit 2</fullName>
    </recommendedName>
</protein>
<keyword evidence="5" id="KW-0256">Endoplasmic reticulum</keyword>
<evidence type="ECO:0000256" key="5">
    <source>
        <dbReference type="ARBA" id="ARBA00022824"/>
    </source>
</evidence>
<evidence type="ECO:0000256" key="7">
    <source>
        <dbReference type="ARBA" id="ARBA00023136"/>
    </source>
</evidence>
<dbReference type="AlphaFoldDB" id="A0AAF0J7N0"/>
<reference evidence="9" key="1">
    <citation type="submission" date="2023-03" db="EMBL/GenBank/DDBJ databases">
        <title>Mating type loci evolution in Malassezia.</title>
        <authorList>
            <person name="Coelho M.A."/>
        </authorList>
    </citation>
    <scope>NUCLEOTIDE SEQUENCE</scope>
    <source>
        <strain evidence="9">CBS 11721</strain>
    </source>
</reference>
<comment type="subcellular location">
    <subcellularLocation>
        <location evidence="1">Endoplasmic reticulum membrane</location>
        <topology evidence="1">Multi-pass membrane protein</topology>
    </subcellularLocation>
</comment>
<keyword evidence="10" id="KW-1185">Reference proteome</keyword>
<dbReference type="InterPro" id="IPR009582">
    <property type="entry name" value="Spc2/SPCS2"/>
</dbReference>
<proteinExistence type="inferred from homology"/>
<keyword evidence="7 8" id="KW-0472">Membrane</keyword>
<dbReference type="PANTHER" id="PTHR36854">
    <property type="entry name" value="CHROMOSOME 9, WHOLE GENOME SHOTGUN SEQUENCE"/>
    <property type="match status" value="1"/>
</dbReference>
<gene>
    <name evidence="9" type="ORF">MCUN1_003297</name>
</gene>
<dbReference type="GO" id="GO:0005787">
    <property type="term" value="C:signal peptidase complex"/>
    <property type="evidence" value="ECO:0007669"/>
    <property type="project" value="InterPro"/>
</dbReference>
<dbReference type="Pfam" id="PF06703">
    <property type="entry name" value="SPC25"/>
    <property type="match status" value="1"/>
</dbReference>
<dbReference type="PANTHER" id="PTHR36854:SF1">
    <property type="entry name" value="TRANSMEMBRANE PROTEIN"/>
    <property type="match status" value="1"/>
</dbReference>
<evidence type="ECO:0000256" key="2">
    <source>
        <dbReference type="ARBA" id="ARBA00007324"/>
    </source>
</evidence>
<keyword evidence="4 8" id="KW-0812">Transmembrane</keyword>
<comment type="similarity">
    <text evidence="2">Belongs to the SPCS2 family.</text>
</comment>
<organism evidence="9 10">
    <name type="scientific">Malassezia cuniculi</name>
    <dbReference type="NCBI Taxonomy" id="948313"/>
    <lineage>
        <taxon>Eukaryota</taxon>
        <taxon>Fungi</taxon>
        <taxon>Dikarya</taxon>
        <taxon>Basidiomycota</taxon>
        <taxon>Ustilaginomycotina</taxon>
        <taxon>Malasseziomycetes</taxon>
        <taxon>Malasseziales</taxon>
        <taxon>Malasseziaceae</taxon>
        <taxon>Malassezia</taxon>
    </lineage>
</organism>
<evidence type="ECO:0000256" key="8">
    <source>
        <dbReference type="SAM" id="Phobius"/>
    </source>
</evidence>
<dbReference type="Proteomes" id="UP001219933">
    <property type="component" value="Chromosome 5"/>
</dbReference>
<accession>A0AAF0J7N0</accession>
<sequence>MGDSTAKAKGQHSHLSPHRCDTANLKEIKFMCDDEVEHVLSAGARSVNGYDHLTPELRHGGEVSIQFVPFNQSHTIEDICMLLALTGSVAVIAAVAYGFVANLPWQEARLIYAVSVGFFSICALAHTAIKYSVGPLIFVGTRSMPGTGNTEEIRVWSHPLKLPPKDHKHTLEYKGELIAPMYSLDIKYTRKNGSEVIMEKQQNIDIGHINEWIRESGDFCVHHFGRRLLIAMDRAKRNMARHSRADKTGGWGFGKSQHLEVLHAPKGHDLCSTCTKQFCVDNAEGCRGAQIVESNDDTSTGFEGQVWAKCFVRDPTKDQSIVSLYLLCVVVLLCWAFLRSNRGTALLDTVSRAVRRSLGR</sequence>
<evidence type="ECO:0000256" key="4">
    <source>
        <dbReference type="ARBA" id="ARBA00022692"/>
    </source>
</evidence>
<feature type="transmembrane region" description="Helical" evidence="8">
    <location>
        <begin position="79"/>
        <end position="99"/>
    </location>
</feature>
<feature type="transmembrane region" description="Helical" evidence="8">
    <location>
        <begin position="321"/>
        <end position="338"/>
    </location>
</feature>
<evidence type="ECO:0000256" key="3">
    <source>
        <dbReference type="ARBA" id="ARBA00017057"/>
    </source>
</evidence>
<feature type="transmembrane region" description="Helical" evidence="8">
    <location>
        <begin position="111"/>
        <end position="129"/>
    </location>
</feature>
<dbReference type="GO" id="GO:0006465">
    <property type="term" value="P:signal peptide processing"/>
    <property type="evidence" value="ECO:0007669"/>
    <property type="project" value="InterPro"/>
</dbReference>
<evidence type="ECO:0000256" key="6">
    <source>
        <dbReference type="ARBA" id="ARBA00022989"/>
    </source>
</evidence>
<evidence type="ECO:0000313" key="9">
    <source>
        <dbReference type="EMBL" id="WFD36418.1"/>
    </source>
</evidence>
<keyword evidence="6 8" id="KW-1133">Transmembrane helix</keyword>
<name>A0AAF0J7N0_9BASI</name>